<evidence type="ECO:0000313" key="2">
    <source>
        <dbReference type="EMBL" id="VDN15660.1"/>
    </source>
</evidence>
<dbReference type="EMBL" id="UYRU01063199">
    <property type="protein sequence ID" value="VDN15660.1"/>
    <property type="molecule type" value="Genomic_DNA"/>
</dbReference>
<evidence type="ECO:0000313" key="3">
    <source>
        <dbReference type="Proteomes" id="UP000281553"/>
    </source>
</evidence>
<gene>
    <name evidence="2" type="ORF">DILT_LOCUS11491</name>
</gene>
<proteinExistence type="predicted"/>
<feature type="transmembrane region" description="Helical" evidence="1">
    <location>
        <begin position="82"/>
        <end position="100"/>
    </location>
</feature>
<dbReference type="Proteomes" id="UP000281553">
    <property type="component" value="Unassembled WGS sequence"/>
</dbReference>
<keyword evidence="3" id="KW-1185">Reference proteome</keyword>
<name>A0A3P7LR18_DIBLA</name>
<dbReference type="OrthoDB" id="6257589at2759"/>
<organism evidence="2 3">
    <name type="scientific">Dibothriocephalus latus</name>
    <name type="common">Fish tapeworm</name>
    <name type="synonym">Diphyllobothrium latum</name>
    <dbReference type="NCBI Taxonomy" id="60516"/>
    <lineage>
        <taxon>Eukaryota</taxon>
        <taxon>Metazoa</taxon>
        <taxon>Spiralia</taxon>
        <taxon>Lophotrochozoa</taxon>
        <taxon>Platyhelminthes</taxon>
        <taxon>Cestoda</taxon>
        <taxon>Eucestoda</taxon>
        <taxon>Diphyllobothriidea</taxon>
        <taxon>Diphyllobothriidae</taxon>
        <taxon>Dibothriocephalus</taxon>
    </lineage>
</organism>
<keyword evidence="1" id="KW-0472">Membrane</keyword>
<evidence type="ECO:0000256" key="1">
    <source>
        <dbReference type="SAM" id="Phobius"/>
    </source>
</evidence>
<accession>A0A3P7LR18</accession>
<dbReference type="AlphaFoldDB" id="A0A3P7LR18"/>
<keyword evidence="1" id="KW-0812">Transmembrane</keyword>
<feature type="transmembrane region" description="Helical" evidence="1">
    <location>
        <begin position="6"/>
        <end position="25"/>
    </location>
</feature>
<protein>
    <submittedName>
        <fullName evidence="2">Uncharacterized protein</fullName>
    </submittedName>
</protein>
<keyword evidence="1" id="KW-1133">Transmembrane helix</keyword>
<sequence>MWIGIAIGFFVTGLTYTFFALRTDWVQQSRKALHNVRQQSTAFADTDVTDEGLVKIISSNDYPVEPYLPTVTRRSCNYAVRFRVFLFILIGIILFASVVHRKTVAVPLWFKLCVESLRLNGTLAPFCSMDLAGVKAAAAMST</sequence>
<reference evidence="2 3" key="1">
    <citation type="submission" date="2018-11" db="EMBL/GenBank/DDBJ databases">
        <authorList>
            <consortium name="Pathogen Informatics"/>
        </authorList>
    </citation>
    <scope>NUCLEOTIDE SEQUENCE [LARGE SCALE GENOMIC DNA]</scope>
</reference>